<dbReference type="GO" id="GO:0003824">
    <property type="term" value="F:catalytic activity"/>
    <property type="evidence" value="ECO:0007669"/>
    <property type="project" value="UniProtKB-ARBA"/>
</dbReference>
<dbReference type="Gene3D" id="3.30.70.270">
    <property type="match status" value="1"/>
</dbReference>
<dbReference type="SUPFAM" id="SSF141868">
    <property type="entry name" value="EAL domain-like"/>
    <property type="match status" value="1"/>
</dbReference>
<dbReference type="PANTHER" id="PTHR44757">
    <property type="entry name" value="DIGUANYLATE CYCLASE DGCP"/>
    <property type="match status" value="1"/>
</dbReference>
<evidence type="ECO:0000259" key="4">
    <source>
        <dbReference type="PROSITE" id="PS50885"/>
    </source>
</evidence>
<dbReference type="Gene3D" id="3.20.20.450">
    <property type="entry name" value="EAL domain"/>
    <property type="match status" value="1"/>
</dbReference>
<dbReference type="GO" id="GO:0016020">
    <property type="term" value="C:membrane"/>
    <property type="evidence" value="ECO:0007669"/>
    <property type="project" value="InterPro"/>
</dbReference>
<dbReference type="AlphaFoldDB" id="A0A6M1RBJ0"/>
<keyword evidence="2" id="KW-0472">Membrane</keyword>
<dbReference type="CDD" id="cd01948">
    <property type="entry name" value="EAL"/>
    <property type="match status" value="1"/>
</dbReference>
<feature type="domain" description="GGDEF" evidence="5">
    <location>
        <begin position="420"/>
        <end position="552"/>
    </location>
</feature>
<name>A0A6M1RBJ0_9GAMM</name>
<dbReference type="EMBL" id="JAALDL010000004">
    <property type="protein sequence ID" value="NGN97530.1"/>
    <property type="molecule type" value="Genomic_DNA"/>
</dbReference>
<protein>
    <submittedName>
        <fullName evidence="6">EAL domain-containing protein</fullName>
    </submittedName>
</protein>
<comment type="caution">
    <text evidence="6">The sequence shown here is derived from an EMBL/GenBank/DDBJ whole genome shotgun (WGS) entry which is preliminary data.</text>
</comment>
<dbReference type="NCBIfam" id="TIGR00254">
    <property type="entry name" value="GGDEF"/>
    <property type="match status" value="1"/>
</dbReference>
<dbReference type="GO" id="GO:0007165">
    <property type="term" value="P:signal transduction"/>
    <property type="evidence" value="ECO:0007669"/>
    <property type="project" value="InterPro"/>
</dbReference>
<evidence type="ECO:0000313" key="7">
    <source>
        <dbReference type="Proteomes" id="UP000473008"/>
    </source>
</evidence>
<evidence type="ECO:0000313" key="6">
    <source>
        <dbReference type="EMBL" id="NGN97530.1"/>
    </source>
</evidence>
<sequence>MNKNNTSITQRLIISSLISLLMVSFAVLIVIRSLFYVESTLKTETSRHVSELIVNSEISRRVFALTSRVKLLEQTFLYSETALSEEAFDIDFQLQRLRDLSTNQDFSHKIDAFIDNFHRFLGSSLALNRILKEAKTTDATLAEQLNALEFAVAESKLEHLSDEEVVIYNNELDIIAMLRESFLTVGKMLGDIHSRITPETEKVLLIEAEKELDILQLHLENVDIPTSEVKTQKVAIAQTLDNYHAALRKIRANLDQRWVVIAALVQSQTGLLQMVENTEARVQDQTLQLTTQLEDLISESRLNAIIISLLAFLFSVLLINYVVRRHIQKPLDDLKDGFDRLVSNGTKRPIDLGRSDEWGHIESAYNNMAARLSEAYQAITEEKKNFDFLAHHDPLTGLGNRLLASKELDKQISHSKQSGTNFLLLYMDIDEFKTINDSLGHAAGDNLLINVAEKLSLLIGEKGFVSRMGGDEFMILMPNSDLANGMLMAQRINKAIRKPYYIEDNTIFVSASIGVCEFPDHGHDGETLIRNADTAMYYAKRNGRDGYRIYTDEMTTEVNDIIETSRGLHHAVSQDELMVFFQPKVNLATGNILGAEALVRWQHPRLGLLPPSAFLEVAEKSDLVVDIDKWVFSKVAKLVTEWKRAGIDTSNIFISVNFSARMFYMTDLAEQLQTILDKTECKPSQLILEITERDMMRDFETCVRTIEMLHAKGYKIAIDDFGTGYSSLSVLKNLSADYIKLDRSFIKDVNTSPSDYEITKAILQLAKVLDLAVVAEGAETRSHVDTLRQLGCASAQGYYFAKPLPVDGWLDYLSKNKDHIPRSALYHAYTQTT</sequence>
<dbReference type="SUPFAM" id="SSF55073">
    <property type="entry name" value="Nucleotide cyclase"/>
    <property type="match status" value="1"/>
</dbReference>
<dbReference type="InterPro" id="IPR043128">
    <property type="entry name" value="Rev_trsase/Diguanyl_cyclase"/>
</dbReference>
<dbReference type="SMART" id="SM00304">
    <property type="entry name" value="HAMP"/>
    <property type="match status" value="1"/>
</dbReference>
<dbReference type="Proteomes" id="UP000473008">
    <property type="component" value="Unassembled WGS sequence"/>
</dbReference>
<keyword evidence="2" id="KW-0812">Transmembrane</keyword>
<dbReference type="PROSITE" id="PS50885">
    <property type="entry name" value="HAMP"/>
    <property type="match status" value="1"/>
</dbReference>
<dbReference type="Pfam" id="PF00563">
    <property type="entry name" value="EAL"/>
    <property type="match status" value="1"/>
</dbReference>
<evidence type="ECO:0000259" key="5">
    <source>
        <dbReference type="PROSITE" id="PS50887"/>
    </source>
</evidence>
<dbReference type="InterPro" id="IPR052155">
    <property type="entry name" value="Biofilm_reg_signaling"/>
</dbReference>
<dbReference type="InterPro" id="IPR000160">
    <property type="entry name" value="GGDEF_dom"/>
</dbReference>
<keyword evidence="7" id="KW-1185">Reference proteome</keyword>
<evidence type="ECO:0000256" key="1">
    <source>
        <dbReference type="ARBA" id="ARBA00001946"/>
    </source>
</evidence>
<dbReference type="InterPro" id="IPR035919">
    <property type="entry name" value="EAL_sf"/>
</dbReference>
<dbReference type="InterPro" id="IPR029787">
    <property type="entry name" value="Nucleotide_cyclase"/>
</dbReference>
<dbReference type="PROSITE" id="PS50887">
    <property type="entry name" value="GGDEF"/>
    <property type="match status" value="1"/>
</dbReference>
<dbReference type="SMART" id="SM00052">
    <property type="entry name" value="EAL"/>
    <property type="match status" value="1"/>
</dbReference>
<organism evidence="6 7">
    <name type="scientific">Grimontia sedimenti</name>
    <dbReference type="NCBI Taxonomy" id="2711294"/>
    <lineage>
        <taxon>Bacteria</taxon>
        <taxon>Pseudomonadati</taxon>
        <taxon>Pseudomonadota</taxon>
        <taxon>Gammaproteobacteria</taxon>
        <taxon>Vibrionales</taxon>
        <taxon>Vibrionaceae</taxon>
        <taxon>Grimontia</taxon>
    </lineage>
</organism>
<dbReference type="RefSeq" id="WP_165012515.1">
    <property type="nucleotide sequence ID" value="NZ_JAALDL010000004.1"/>
</dbReference>
<dbReference type="Gene3D" id="6.10.340.10">
    <property type="match status" value="1"/>
</dbReference>
<evidence type="ECO:0000259" key="3">
    <source>
        <dbReference type="PROSITE" id="PS50883"/>
    </source>
</evidence>
<dbReference type="InterPro" id="IPR001633">
    <property type="entry name" value="EAL_dom"/>
</dbReference>
<keyword evidence="2" id="KW-1133">Transmembrane helix</keyword>
<dbReference type="InterPro" id="IPR003660">
    <property type="entry name" value="HAMP_dom"/>
</dbReference>
<dbReference type="FunFam" id="3.30.70.270:FF:000001">
    <property type="entry name" value="Diguanylate cyclase domain protein"/>
    <property type="match status" value="1"/>
</dbReference>
<dbReference type="PANTHER" id="PTHR44757:SF2">
    <property type="entry name" value="BIOFILM ARCHITECTURE MAINTENANCE PROTEIN MBAA"/>
    <property type="match status" value="1"/>
</dbReference>
<feature type="domain" description="HAMP" evidence="4">
    <location>
        <begin position="325"/>
        <end position="377"/>
    </location>
</feature>
<gene>
    <name evidence="6" type="ORF">G5S52_07575</name>
</gene>
<evidence type="ECO:0000256" key="2">
    <source>
        <dbReference type="SAM" id="Phobius"/>
    </source>
</evidence>
<dbReference type="SMART" id="SM00267">
    <property type="entry name" value="GGDEF"/>
    <property type="match status" value="1"/>
</dbReference>
<dbReference type="CDD" id="cd01949">
    <property type="entry name" value="GGDEF"/>
    <property type="match status" value="1"/>
</dbReference>
<reference evidence="6 7" key="1">
    <citation type="submission" date="2020-02" db="EMBL/GenBank/DDBJ databases">
        <title>The draft genome of Grimontia sedimenta sp. nov., isolated from benthic sediments near coral reefs south of Kuwait.</title>
        <authorList>
            <person name="Mahmoud H.M."/>
            <person name="Jose L."/>
            <person name="Eapen S."/>
        </authorList>
    </citation>
    <scope>NUCLEOTIDE SEQUENCE [LARGE SCALE GENOMIC DNA]</scope>
    <source>
        <strain evidence="6 7">S25</strain>
    </source>
</reference>
<feature type="transmembrane region" description="Helical" evidence="2">
    <location>
        <begin position="12"/>
        <end position="37"/>
    </location>
</feature>
<feature type="domain" description="EAL" evidence="3">
    <location>
        <begin position="561"/>
        <end position="817"/>
    </location>
</feature>
<proteinExistence type="predicted"/>
<comment type="cofactor">
    <cofactor evidence="1">
        <name>Mg(2+)</name>
        <dbReference type="ChEBI" id="CHEBI:18420"/>
    </cofactor>
</comment>
<accession>A0A6M1RBJ0</accession>
<dbReference type="Pfam" id="PF00990">
    <property type="entry name" value="GGDEF"/>
    <property type="match status" value="1"/>
</dbReference>
<dbReference type="PROSITE" id="PS50883">
    <property type="entry name" value="EAL"/>
    <property type="match status" value="1"/>
</dbReference>